<keyword evidence="2" id="KW-1133">Transmembrane helix</keyword>
<feature type="region of interest" description="Disordered" evidence="1">
    <location>
        <begin position="540"/>
        <end position="580"/>
    </location>
</feature>
<name>A0ABQ5RQN2_9CHLO</name>
<sequence>MADGEGNKPALSLLEEQEQHKGPSDAPEQTPAPYVQPYRPSPAIPPVAQQSNLSATGGAEGSIRSRLSNASYSYARGPGRLNSIISPQRSGSAGGADTSVNILAGAVGDVLPSGTLNNTHLAHLLAYTQQQLIQLQQIQTLLMQHLQSQGPSAGAVSPAASGAAHKALPSAADTAIAAGTLGTTNQAIYAPTAGPLTQIPPLKKPFSTAAGPTPAGAALADPALRPAVFNTMGPLAPESYPIPGSGAAAEQLSLVPSQSSSSLATTWPPPQPPSHVWTPLKEQSSVGSIARREGPLPTYPGGAAATAGSWLPVHHQESQVRQMHGQGTLLRVAVAQSMDPATAEQQQQQMQQVRLSQQAQMPPPQPPSSQQQQQQTPQQHVPTAHSAQLAVAPEPDGSMGGAPPTPSLFSAGLAYVGSDAPNAPSALAAAGGTADTFTPSSSILAHTIATSIHYVAGGSRGGDSYVTTAATATAPPQTNPPTGLQGGTRESQQSIALASPRLAQREGAQPSADGLSGGIPLAGEEMQPLAVMSLSVGLLPPSPPSPEPPSLVQRPALTPAAVPPPALSAMPSSEAPLVHPGSGASMGVQLPLPLPAAGGPLFPILPEGKFFTAGKTEEPMARAEDAAARGEPWASTGEAAAAAAAEQPRGKGVLDRNRDESVEFEGPELDAQLDANRKDLLVFPEEDEDGEDSEGVEIKKTPWYKRTDLRWFAGSAFAATVLAVTGICMQLGKFNQAALKAEIFRWLYLVAGYVPIYWGIYFLISRLFMLIEWVYFRENLTYLKNIKETSASLISMLLELLWFMACFVWLWCEKDRCSSSLYHDARDATWRVVLCIMLFTLANLIKVVTAKIFSMHFYRTAHFKKLKDSLEKEYYLQLLSVPRSRILAQITETQAEAEAAREGGARYQIKTVMERRSLFHTVIPLQRLGRITALVHAISGGGVNASESSKGGGAGDRAGGGASSSIHGNGGVGGGGGVVEGPASAGHGLARSSKAPVQRGTWAGFWQCGARGGTGGAESEGELMHQRARWLGRSQLSAVGGGDGGGIPSNRSVNELTEASTVSAAQGRGGGGAGGGGCGVLGGEVGGSGNTTMDVNGR</sequence>
<feature type="compositionally biased region" description="Low complexity" evidence="1">
    <location>
        <begin position="471"/>
        <end position="482"/>
    </location>
</feature>
<feature type="compositionally biased region" description="Gly residues" evidence="1">
    <location>
        <begin position="950"/>
        <end position="979"/>
    </location>
</feature>
<feature type="region of interest" description="Disordered" evidence="1">
    <location>
        <begin position="619"/>
        <end position="656"/>
    </location>
</feature>
<gene>
    <name evidence="3" type="ORF">VaNZ11_001803</name>
</gene>
<dbReference type="EMBL" id="BSDZ01000004">
    <property type="protein sequence ID" value="GLI59883.1"/>
    <property type="molecule type" value="Genomic_DNA"/>
</dbReference>
<dbReference type="Proteomes" id="UP001165090">
    <property type="component" value="Unassembled WGS sequence"/>
</dbReference>
<protein>
    <recommendedName>
        <fullName evidence="5">Ion transport domain-containing protein</fullName>
    </recommendedName>
</protein>
<evidence type="ECO:0000313" key="4">
    <source>
        <dbReference type="Proteomes" id="UP001165090"/>
    </source>
</evidence>
<feature type="region of interest" description="Disordered" evidence="1">
    <location>
        <begin position="471"/>
        <end position="493"/>
    </location>
</feature>
<feature type="region of interest" description="Disordered" evidence="1">
    <location>
        <begin position="502"/>
        <end position="521"/>
    </location>
</feature>
<feature type="compositionally biased region" description="Basic and acidic residues" evidence="1">
    <location>
        <begin position="619"/>
        <end position="628"/>
    </location>
</feature>
<feature type="non-terminal residue" evidence="3">
    <location>
        <position position="1098"/>
    </location>
</feature>
<feature type="compositionally biased region" description="Low complexity" evidence="1">
    <location>
        <begin position="567"/>
        <end position="577"/>
    </location>
</feature>
<feature type="region of interest" description="Disordered" evidence="1">
    <location>
        <begin position="943"/>
        <end position="996"/>
    </location>
</feature>
<feature type="transmembrane region" description="Helical" evidence="2">
    <location>
        <begin position="746"/>
        <end position="771"/>
    </location>
</feature>
<comment type="caution">
    <text evidence="3">The sequence shown here is derived from an EMBL/GenBank/DDBJ whole genome shotgun (WGS) entry which is preliminary data.</text>
</comment>
<feature type="region of interest" description="Disordered" evidence="1">
    <location>
        <begin position="337"/>
        <end position="386"/>
    </location>
</feature>
<keyword evidence="2" id="KW-0812">Transmembrane</keyword>
<evidence type="ECO:0000256" key="2">
    <source>
        <dbReference type="SAM" id="Phobius"/>
    </source>
</evidence>
<dbReference type="PANTHER" id="PTHR31323">
    <property type="entry name" value="MECHANOSENSITIVE ION CHANNEL PROTEIN MSY2"/>
    <property type="match status" value="1"/>
</dbReference>
<keyword evidence="2" id="KW-0472">Membrane</keyword>
<keyword evidence="4" id="KW-1185">Reference proteome</keyword>
<organism evidence="3 4">
    <name type="scientific">Volvox africanus</name>
    <dbReference type="NCBI Taxonomy" id="51714"/>
    <lineage>
        <taxon>Eukaryota</taxon>
        <taxon>Viridiplantae</taxon>
        <taxon>Chlorophyta</taxon>
        <taxon>core chlorophytes</taxon>
        <taxon>Chlorophyceae</taxon>
        <taxon>CS clade</taxon>
        <taxon>Chlamydomonadales</taxon>
        <taxon>Volvocaceae</taxon>
        <taxon>Volvox</taxon>
    </lineage>
</organism>
<feature type="region of interest" description="Disordered" evidence="1">
    <location>
        <begin position="1"/>
        <end position="61"/>
    </location>
</feature>
<feature type="transmembrane region" description="Helical" evidence="2">
    <location>
        <begin position="711"/>
        <end position="734"/>
    </location>
</feature>
<accession>A0ABQ5RQN2</accession>
<evidence type="ECO:0000256" key="1">
    <source>
        <dbReference type="SAM" id="MobiDB-lite"/>
    </source>
</evidence>
<feature type="compositionally biased region" description="Pro residues" evidence="1">
    <location>
        <begin position="540"/>
        <end position="549"/>
    </location>
</feature>
<evidence type="ECO:0008006" key="5">
    <source>
        <dbReference type="Google" id="ProtNLM"/>
    </source>
</evidence>
<dbReference type="PANTHER" id="PTHR31323:SF1">
    <property type="entry name" value="MECHANOSENSITIVE ION CHANNEL PROTEIN"/>
    <property type="match status" value="1"/>
</dbReference>
<feature type="transmembrane region" description="Helical" evidence="2">
    <location>
        <begin position="791"/>
        <end position="812"/>
    </location>
</feature>
<reference evidence="3 4" key="1">
    <citation type="journal article" date="2023" name="IScience">
        <title>Expanded male sex-determining region conserved during the evolution of homothallism in the green alga Volvox.</title>
        <authorList>
            <person name="Yamamoto K."/>
            <person name="Matsuzaki R."/>
            <person name="Mahakham W."/>
            <person name="Heman W."/>
            <person name="Sekimoto H."/>
            <person name="Kawachi M."/>
            <person name="Minakuchi Y."/>
            <person name="Toyoda A."/>
            <person name="Nozaki H."/>
        </authorList>
    </citation>
    <scope>NUCLEOTIDE SEQUENCE [LARGE SCALE GENOMIC DNA]</scope>
    <source>
        <strain evidence="3 4">NIES-4468</strain>
    </source>
</reference>
<evidence type="ECO:0000313" key="3">
    <source>
        <dbReference type="EMBL" id="GLI59883.1"/>
    </source>
</evidence>
<feature type="compositionally biased region" description="Low complexity" evidence="1">
    <location>
        <begin position="345"/>
        <end position="360"/>
    </location>
</feature>
<feature type="transmembrane region" description="Helical" evidence="2">
    <location>
        <begin position="832"/>
        <end position="858"/>
    </location>
</feature>
<proteinExistence type="predicted"/>
<feature type="compositionally biased region" description="Low complexity" evidence="1">
    <location>
        <begin position="368"/>
        <end position="379"/>
    </location>
</feature>